<dbReference type="PANTHER" id="PTHR38479:SF2">
    <property type="entry name" value="WINGED HELIX DNA-BINDING DOMAIN-CONTAINING PROTEIN"/>
    <property type="match status" value="1"/>
</dbReference>
<evidence type="ECO:0000313" key="3">
    <source>
        <dbReference type="Proteomes" id="UP001235712"/>
    </source>
</evidence>
<organism evidence="2 3">
    <name type="scientific">Kineosporia succinea</name>
    <dbReference type="NCBI Taxonomy" id="84632"/>
    <lineage>
        <taxon>Bacteria</taxon>
        <taxon>Bacillati</taxon>
        <taxon>Actinomycetota</taxon>
        <taxon>Actinomycetes</taxon>
        <taxon>Kineosporiales</taxon>
        <taxon>Kineosporiaceae</taxon>
        <taxon>Kineosporia</taxon>
    </lineage>
</organism>
<proteinExistence type="predicted"/>
<keyword evidence="3" id="KW-1185">Reference proteome</keyword>
<dbReference type="Pfam" id="PF06224">
    <property type="entry name" value="AlkZ-like"/>
    <property type="match status" value="1"/>
</dbReference>
<name>A0ABT9P5D2_9ACTN</name>
<feature type="region of interest" description="Disordered" evidence="1">
    <location>
        <begin position="359"/>
        <end position="397"/>
    </location>
</feature>
<dbReference type="PANTHER" id="PTHR38479">
    <property type="entry name" value="LMO0824 PROTEIN"/>
    <property type="match status" value="1"/>
</dbReference>
<evidence type="ECO:0000256" key="1">
    <source>
        <dbReference type="SAM" id="MobiDB-lite"/>
    </source>
</evidence>
<evidence type="ECO:0008006" key="4">
    <source>
        <dbReference type="Google" id="ProtNLM"/>
    </source>
</evidence>
<sequence length="397" mass="43717">MKVTARQLNRATLERQMLLRRVYREVPDAVHELCALQVQEPASPYIALWNRISGFDPADLDRAFTDRSVVKATLMRMTLHGVHHQDYPHFYAAMHRRIRSGRVGDDRFTVSGLTGEEADALIPVLRRYAAQHIRTGTEMDEHLAQHLGRPHPGLWWALKTYAPLHHAPTRGPWAFRGRSSFRAADRAWEKVKPDHAQRHLATRYLEAFGPATVRDFAQFSLLAMSSARAAIESAATRRLEGPEGRDLYDVLTKTVPDGDTPAPARLLGMWDSTLLAYSERDRIIPPEYRPVVIRRNGNVLPTILVDGYVAGVWRMLDGNVEVSAFTALPKRLGRAGGGGGGAENVRGREGSVVVQRLSPLVGEGPGGEGGQVASVSTGNTGGSAASCRVTDPKSSRM</sequence>
<reference evidence="2 3" key="1">
    <citation type="submission" date="2023-07" db="EMBL/GenBank/DDBJ databases">
        <title>Sequencing the genomes of 1000 actinobacteria strains.</title>
        <authorList>
            <person name="Klenk H.-P."/>
        </authorList>
    </citation>
    <scope>NUCLEOTIDE SEQUENCE [LARGE SCALE GENOMIC DNA]</scope>
    <source>
        <strain evidence="2 3">DSM 44388</strain>
    </source>
</reference>
<accession>A0ABT9P5D2</accession>
<dbReference type="EMBL" id="JAUSQZ010000001">
    <property type="protein sequence ID" value="MDP9827883.1"/>
    <property type="molecule type" value="Genomic_DNA"/>
</dbReference>
<evidence type="ECO:0000313" key="2">
    <source>
        <dbReference type="EMBL" id="MDP9827883.1"/>
    </source>
</evidence>
<comment type="caution">
    <text evidence="2">The sequence shown here is derived from an EMBL/GenBank/DDBJ whole genome shotgun (WGS) entry which is preliminary data.</text>
</comment>
<protein>
    <recommendedName>
        <fullName evidence="4">Winged helix DNA-binding protein</fullName>
    </recommendedName>
</protein>
<dbReference type="InterPro" id="IPR009351">
    <property type="entry name" value="AlkZ-like"/>
</dbReference>
<dbReference type="Proteomes" id="UP001235712">
    <property type="component" value="Unassembled WGS sequence"/>
</dbReference>
<gene>
    <name evidence="2" type="ORF">J2S57_003632</name>
</gene>
<dbReference type="RefSeq" id="WP_307244498.1">
    <property type="nucleotide sequence ID" value="NZ_JAUSQZ010000001.1"/>
</dbReference>